<comment type="caution">
    <text evidence="2">The sequence shown here is derived from an EMBL/GenBank/DDBJ whole genome shotgun (WGS) entry which is preliminary data.</text>
</comment>
<organism evidence="2 3">
    <name type="scientific">Stylosanthes scabra</name>
    <dbReference type="NCBI Taxonomy" id="79078"/>
    <lineage>
        <taxon>Eukaryota</taxon>
        <taxon>Viridiplantae</taxon>
        <taxon>Streptophyta</taxon>
        <taxon>Embryophyta</taxon>
        <taxon>Tracheophyta</taxon>
        <taxon>Spermatophyta</taxon>
        <taxon>Magnoliopsida</taxon>
        <taxon>eudicotyledons</taxon>
        <taxon>Gunneridae</taxon>
        <taxon>Pentapetalae</taxon>
        <taxon>rosids</taxon>
        <taxon>fabids</taxon>
        <taxon>Fabales</taxon>
        <taxon>Fabaceae</taxon>
        <taxon>Papilionoideae</taxon>
        <taxon>50 kb inversion clade</taxon>
        <taxon>dalbergioids sensu lato</taxon>
        <taxon>Dalbergieae</taxon>
        <taxon>Pterocarpus clade</taxon>
        <taxon>Stylosanthes</taxon>
    </lineage>
</organism>
<gene>
    <name evidence="2" type="ORF">PIB30_001435</name>
</gene>
<dbReference type="Proteomes" id="UP001341840">
    <property type="component" value="Unassembled WGS sequence"/>
</dbReference>
<feature type="region of interest" description="Disordered" evidence="1">
    <location>
        <begin position="1"/>
        <end position="24"/>
    </location>
</feature>
<protein>
    <submittedName>
        <fullName evidence="2">Uncharacterized protein</fullName>
    </submittedName>
</protein>
<reference evidence="2 3" key="1">
    <citation type="journal article" date="2023" name="Plants (Basel)">
        <title>Bridging the Gap: Combining Genomics and Transcriptomics Approaches to Understand Stylosanthes scabra, an Orphan Legume from the Brazilian Caatinga.</title>
        <authorList>
            <person name="Ferreira-Neto J.R.C."/>
            <person name="da Silva M.D."/>
            <person name="Binneck E."/>
            <person name="de Melo N.F."/>
            <person name="da Silva R.H."/>
            <person name="de Melo A.L.T.M."/>
            <person name="Pandolfi V."/>
            <person name="Bustamante F.O."/>
            <person name="Brasileiro-Vidal A.C."/>
            <person name="Benko-Iseppon A.M."/>
        </authorList>
    </citation>
    <scope>NUCLEOTIDE SEQUENCE [LARGE SCALE GENOMIC DNA]</scope>
    <source>
        <tissue evidence="2">Leaves</tissue>
    </source>
</reference>
<dbReference type="EMBL" id="JASCZI010271863">
    <property type="protein sequence ID" value="MED6215818.1"/>
    <property type="molecule type" value="Genomic_DNA"/>
</dbReference>
<keyword evidence="3" id="KW-1185">Reference proteome</keyword>
<evidence type="ECO:0000256" key="1">
    <source>
        <dbReference type="SAM" id="MobiDB-lite"/>
    </source>
</evidence>
<evidence type="ECO:0000313" key="2">
    <source>
        <dbReference type="EMBL" id="MED6215818.1"/>
    </source>
</evidence>
<evidence type="ECO:0000313" key="3">
    <source>
        <dbReference type="Proteomes" id="UP001341840"/>
    </source>
</evidence>
<name>A0ABU6Z3D5_9FABA</name>
<sequence length="75" mass="8761">MEEGEKREEVEARLMEEGEKREEVEARFNERQKEMQETIGNQVQEAIQIALSQGTLHDDSYSNQVVYFGLDIVIE</sequence>
<proteinExistence type="predicted"/>
<accession>A0ABU6Z3D5</accession>